<keyword evidence="3 8" id="KW-0812">Transmembrane</keyword>
<evidence type="ECO:0000256" key="8">
    <source>
        <dbReference type="SAM" id="Phobius"/>
    </source>
</evidence>
<name>M1V527_CYAM1</name>
<dbReference type="Gene3D" id="2.60.40.10">
    <property type="entry name" value="Immunoglobulins"/>
    <property type="match status" value="1"/>
</dbReference>
<dbReference type="GO" id="GO:0090158">
    <property type="term" value="P:endoplasmic reticulum membrane organization"/>
    <property type="evidence" value="ECO:0007669"/>
    <property type="project" value="TreeGrafter"/>
</dbReference>
<dbReference type="Proteomes" id="UP000007014">
    <property type="component" value="Chromosome 9"/>
</dbReference>
<dbReference type="GeneID" id="16993857"/>
<protein>
    <submittedName>
        <fullName evidence="10">Similar to VAMP-associated protein</fullName>
    </submittedName>
</protein>
<dbReference type="eggNOG" id="KOG0439">
    <property type="taxonomic scope" value="Eukaryota"/>
</dbReference>
<dbReference type="OMA" id="RSIIHEQ"/>
<dbReference type="SUPFAM" id="SSF49354">
    <property type="entry name" value="PapD-like"/>
    <property type="match status" value="1"/>
</dbReference>
<dbReference type="OrthoDB" id="264603at2759"/>
<dbReference type="PANTHER" id="PTHR10809">
    <property type="entry name" value="VESICLE-ASSOCIATED MEMBRANE PROTEIN-ASSOCIATED PROTEIN"/>
    <property type="match status" value="1"/>
</dbReference>
<evidence type="ECO:0000256" key="2">
    <source>
        <dbReference type="ARBA" id="ARBA00008932"/>
    </source>
</evidence>
<feature type="transmembrane region" description="Helical" evidence="8">
    <location>
        <begin position="312"/>
        <end position="333"/>
    </location>
</feature>
<gene>
    <name evidence="10" type="ORF">CYME_CMI031C</name>
</gene>
<comment type="subcellular location">
    <subcellularLocation>
        <location evidence="1">Membrane</location>
        <topology evidence="1">Single-pass type IV membrane protein</topology>
    </subcellularLocation>
</comment>
<evidence type="ECO:0000256" key="6">
    <source>
        <dbReference type="SAM" id="Coils"/>
    </source>
</evidence>
<dbReference type="InterPro" id="IPR008962">
    <property type="entry name" value="PapD-like_sf"/>
</dbReference>
<dbReference type="GO" id="GO:0005789">
    <property type="term" value="C:endoplasmic reticulum membrane"/>
    <property type="evidence" value="ECO:0007669"/>
    <property type="project" value="InterPro"/>
</dbReference>
<dbReference type="PROSITE" id="PS50202">
    <property type="entry name" value="MSP"/>
    <property type="match status" value="1"/>
</dbReference>
<feature type="domain" description="MSP" evidence="9">
    <location>
        <begin position="1"/>
        <end position="159"/>
    </location>
</feature>
<proteinExistence type="inferred from homology"/>
<dbReference type="GO" id="GO:0005886">
    <property type="term" value="C:plasma membrane"/>
    <property type="evidence" value="ECO:0007669"/>
    <property type="project" value="TreeGrafter"/>
</dbReference>
<accession>M1V527</accession>
<evidence type="ECO:0000256" key="4">
    <source>
        <dbReference type="ARBA" id="ARBA00022989"/>
    </source>
</evidence>
<dbReference type="AlphaFoldDB" id="M1V527"/>
<organism evidence="10 11">
    <name type="scientific">Cyanidioschyzon merolae (strain NIES-3377 / 10D)</name>
    <name type="common">Unicellular red alga</name>
    <dbReference type="NCBI Taxonomy" id="280699"/>
    <lineage>
        <taxon>Eukaryota</taxon>
        <taxon>Rhodophyta</taxon>
        <taxon>Bangiophyceae</taxon>
        <taxon>Cyanidiales</taxon>
        <taxon>Cyanidiaceae</taxon>
        <taxon>Cyanidioschyzon</taxon>
    </lineage>
</organism>
<dbReference type="STRING" id="280699.M1V527"/>
<dbReference type="InterPro" id="IPR000535">
    <property type="entry name" value="MSP_dom"/>
</dbReference>
<keyword evidence="4 8" id="KW-1133">Transmembrane helix</keyword>
<dbReference type="HOGENOM" id="CLU_829918_0_0_1"/>
<feature type="region of interest" description="Disordered" evidence="7">
    <location>
        <begin position="180"/>
        <end position="206"/>
    </location>
</feature>
<dbReference type="InterPro" id="IPR013783">
    <property type="entry name" value="Ig-like_fold"/>
</dbReference>
<evidence type="ECO:0000313" key="11">
    <source>
        <dbReference type="Proteomes" id="UP000007014"/>
    </source>
</evidence>
<keyword evidence="11" id="KW-1185">Reference proteome</keyword>
<dbReference type="KEGG" id="cme:CYME_CMI031C"/>
<dbReference type="RefSeq" id="XP_005536226.1">
    <property type="nucleotide sequence ID" value="XM_005536169.1"/>
</dbReference>
<dbReference type="Pfam" id="PF00635">
    <property type="entry name" value="Motile_Sperm"/>
    <property type="match status" value="1"/>
</dbReference>
<dbReference type="InterPro" id="IPR016763">
    <property type="entry name" value="VAP"/>
</dbReference>
<evidence type="ECO:0000259" key="9">
    <source>
        <dbReference type="PROSITE" id="PS50202"/>
    </source>
</evidence>
<dbReference type="EMBL" id="AP006491">
    <property type="protein sequence ID" value="BAM79940.1"/>
    <property type="molecule type" value="Genomic_DNA"/>
</dbReference>
<evidence type="ECO:0000313" key="10">
    <source>
        <dbReference type="EMBL" id="BAM79940.1"/>
    </source>
</evidence>
<feature type="coiled-coil region" evidence="6">
    <location>
        <begin position="259"/>
        <end position="293"/>
    </location>
</feature>
<sequence>MDRILNVSETRFTFHIDSLEKPTLLTLKLRNEANDHVGFKVKTTRPKRYCVKPNAAKLAPGETLDLQVQLQPLKRVVADACAALVRQAESRSSGGDATSATPAADVLTYDGLKQELSKELEDKFLIQGLLLENRSFDAGLFDTVDREEVFEQKFRCEFLFNQDTLENMLQSYRARMSQSVDSGGKSAASGMDAGTPPASASAQASERLDGDAVRMAGVGAGGGSAAAPSVHWDDAATEQSKAAAAAAAAITPDHMTETETREESETARLRRELARSQAEVALLKSRLESASRLLKSSSTGALGASPHPTLLILPWVQLVMAILLGILLGKYVLAA</sequence>
<dbReference type="PANTHER" id="PTHR10809:SF6">
    <property type="entry name" value="AT11025P-RELATED"/>
    <property type="match status" value="1"/>
</dbReference>
<dbReference type="Gramene" id="CMI031CT">
    <property type="protein sequence ID" value="CMI031CT"/>
    <property type="gene ID" value="CMI031C"/>
</dbReference>
<reference evidence="10 11" key="2">
    <citation type="journal article" date="2007" name="BMC Biol.">
        <title>A 100%-complete sequence reveals unusually simple genomic features in the hot-spring red alga Cyanidioschyzon merolae.</title>
        <authorList>
            <person name="Nozaki H."/>
            <person name="Takano H."/>
            <person name="Misumi O."/>
            <person name="Terasawa K."/>
            <person name="Matsuzaki M."/>
            <person name="Maruyama S."/>
            <person name="Nishida K."/>
            <person name="Yagisawa F."/>
            <person name="Yoshida Y."/>
            <person name="Fujiwara T."/>
            <person name="Takio S."/>
            <person name="Tamura K."/>
            <person name="Chung S.J."/>
            <person name="Nakamura S."/>
            <person name="Kuroiwa H."/>
            <person name="Tanaka K."/>
            <person name="Sato N."/>
            <person name="Kuroiwa T."/>
        </authorList>
    </citation>
    <scope>NUCLEOTIDE SEQUENCE [LARGE SCALE GENOMIC DNA]</scope>
    <source>
        <strain evidence="10 11">10D</strain>
    </source>
</reference>
<keyword evidence="6" id="KW-0175">Coiled coil</keyword>
<reference evidence="10 11" key="1">
    <citation type="journal article" date="2004" name="Nature">
        <title>Genome sequence of the ultrasmall unicellular red alga Cyanidioschyzon merolae 10D.</title>
        <authorList>
            <person name="Matsuzaki M."/>
            <person name="Misumi O."/>
            <person name="Shin-i T."/>
            <person name="Maruyama S."/>
            <person name="Takahara M."/>
            <person name="Miyagishima S."/>
            <person name="Mori T."/>
            <person name="Nishida K."/>
            <person name="Yagisawa F."/>
            <person name="Nishida K."/>
            <person name="Yoshida Y."/>
            <person name="Nishimura Y."/>
            <person name="Nakao S."/>
            <person name="Kobayashi T."/>
            <person name="Momoyama Y."/>
            <person name="Higashiyama T."/>
            <person name="Minoda A."/>
            <person name="Sano M."/>
            <person name="Nomoto H."/>
            <person name="Oishi K."/>
            <person name="Hayashi H."/>
            <person name="Ohta F."/>
            <person name="Nishizaka S."/>
            <person name="Haga S."/>
            <person name="Miura S."/>
            <person name="Morishita T."/>
            <person name="Kabeya Y."/>
            <person name="Terasawa K."/>
            <person name="Suzuki Y."/>
            <person name="Ishii Y."/>
            <person name="Asakawa S."/>
            <person name="Takano H."/>
            <person name="Ohta N."/>
            <person name="Kuroiwa H."/>
            <person name="Tanaka K."/>
            <person name="Shimizu N."/>
            <person name="Sugano S."/>
            <person name="Sato N."/>
            <person name="Nozaki H."/>
            <person name="Ogasawara N."/>
            <person name="Kohara Y."/>
            <person name="Kuroiwa T."/>
        </authorList>
    </citation>
    <scope>NUCLEOTIDE SEQUENCE [LARGE SCALE GENOMIC DNA]</scope>
    <source>
        <strain evidence="10 11">10D</strain>
    </source>
</reference>
<evidence type="ECO:0000256" key="1">
    <source>
        <dbReference type="ARBA" id="ARBA00004211"/>
    </source>
</evidence>
<evidence type="ECO:0000256" key="3">
    <source>
        <dbReference type="ARBA" id="ARBA00022692"/>
    </source>
</evidence>
<dbReference type="GO" id="GO:0061817">
    <property type="term" value="P:endoplasmic reticulum-plasma membrane tethering"/>
    <property type="evidence" value="ECO:0007669"/>
    <property type="project" value="TreeGrafter"/>
</dbReference>
<comment type="similarity">
    <text evidence="2">Belongs to the VAMP-associated protein (VAP) (TC 9.B.17) family.</text>
</comment>
<keyword evidence="5 8" id="KW-0472">Membrane</keyword>
<evidence type="ECO:0000256" key="7">
    <source>
        <dbReference type="SAM" id="MobiDB-lite"/>
    </source>
</evidence>
<evidence type="ECO:0000256" key="5">
    <source>
        <dbReference type="ARBA" id="ARBA00023136"/>
    </source>
</evidence>